<reference evidence="4" key="1">
    <citation type="submission" date="2016-10" db="EMBL/GenBank/DDBJ databases">
        <authorList>
            <person name="Varghese N."/>
            <person name="Submissions S."/>
        </authorList>
    </citation>
    <scope>NUCLEOTIDE SEQUENCE [LARGE SCALE GENOMIC DNA]</scope>
    <source>
        <strain evidence="4">DSM 19083</strain>
    </source>
</reference>
<feature type="region of interest" description="Disordered" evidence="1">
    <location>
        <begin position="1"/>
        <end position="64"/>
    </location>
</feature>
<evidence type="ECO:0000313" key="4">
    <source>
        <dbReference type="Proteomes" id="UP000198520"/>
    </source>
</evidence>
<feature type="transmembrane region" description="Helical" evidence="2">
    <location>
        <begin position="246"/>
        <end position="270"/>
    </location>
</feature>
<dbReference type="EMBL" id="FONZ01000002">
    <property type="protein sequence ID" value="SFF09627.1"/>
    <property type="molecule type" value="Genomic_DNA"/>
</dbReference>
<accession>A0A1I2FXV1</accession>
<proteinExistence type="predicted"/>
<dbReference type="RefSeq" id="WP_093376878.1">
    <property type="nucleotide sequence ID" value="NZ_BNAN01000002.1"/>
</dbReference>
<feature type="transmembrane region" description="Helical" evidence="2">
    <location>
        <begin position="191"/>
        <end position="210"/>
    </location>
</feature>
<feature type="transmembrane region" description="Helical" evidence="2">
    <location>
        <begin position="162"/>
        <end position="185"/>
    </location>
</feature>
<keyword evidence="2" id="KW-1133">Transmembrane helix</keyword>
<gene>
    <name evidence="3" type="ORF">SAMN04488035_1565</name>
</gene>
<feature type="transmembrane region" description="Helical" evidence="2">
    <location>
        <begin position="222"/>
        <end position="240"/>
    </location>
</feature>
<dbReference type="Proteomes" id="UP000198520">
    <property type="component" value="Unassembled WGS sequence"/>
</dbReference>
<evidence type="ECO:0000256" key="2">
    <source>
        <dbReference type="SAM" id="Phobius"/>
    </source>
</evidence>
<name>A0A1I2FXV1_9MICO</name>
<evidence type="ECO:0000256" key="1">
    <source>
        <dbReference type="SAM" id="MobiDB-lite"/>
    </source>
</evidence>
<feature type="compositionally biased region" description="Low complexity" evidence="1">
    <location>
        <begin position="1"/>
        <end position="33"/>
    </location>
</feature>
<keyword evidence="2" id="KW-0812">Transmembrane</keyword>
<feature type="compositionally biased region" description="Gly residues" evidence="1">
    <location>
        <begin position="34"/>
        <end position="62"/>
    </location>
</feature>
<protein>
    <submittedName>
        <fullName evidence="3">Uncharacterized membrane protein</fullName>
    </submittedName>
</protein>
<dbReference type="OrthoDB" id="4829830at2"/>
<keyword evidence="4" id="KW-1185">Reference proteome</keyword>
<evidence type="ECO:0000313" key="3">
    <source>
        <dbReference type="EMBL" id="SFF09627.1"/>
    </source>
</evidence>
<dbReference type="STRING" id="285351.SAMN04488035_1565"/>
<feature type="transmembrane region" description="Helical" evidence="2">
    <location>
        <begin position="120"/>
        <end position="141"/>
    </location>
</feature>
<organism evidence="3 4">
    <name type="scientific">Flavimobilis marinus</name>
    <dbReference type="NCBI Taxonomy" id="285351"/>
    <lineage>
        <taxon>Bacteria</taxon>
        <taxon>Bacillati</taxon>
        <taxon>Actinomycetota</taxon>
        <taxon>Actinomycetes</taxon>
        <taxon>Micrococcales</taxon>
        <taxon>Jonesiaceae</taxon>
        <taxon>Flavimobilis</taxon>
    </lineage>
</organism>
<sequence length="280" mass="28687">MTTPPNGQGWNEPGQPGNQPPGYGQGGYNQQPPYGGGQPPYGGGGGQPPYGGGGQPPYGNQGGAPSAGDAFTWGWSAFTRNVAPFVLAMVAYGGLLLIVTIAMFFALFGSLAAGDGASAFAMFSGTGVLFFVVVALLTALMQAGLTRASLDVTEGRPISVGTFFQFAEIGKVVVAIVLIGIGSAIGYSLLYLPGLVFGWIAQFVLFFVIGQRQSPIDAFKSSYALVIANVAETVLLFVLVQVAMGIGSALCGVGLLVAAPVAMLATAFMFRRLQGQQVAG</sequence>
<dbReference type="AlphaFoldDB" id="A0A1I2FXV1"/>
<feature type="transmembrane region" description="Helical" evidence="2">
    <location>
        <begin position="85"/>
        <end position="108"/>
    </location>
</feature>
<keyword evidence="2" id="KW-0472">Membrane</keyword>